<gene>
    <name evidence="3" type="ORF">CJ204_08060</name>
</gene>
<dbReference type="AlphaFoldDB" id="A0A2N6SY56"/>
<evidence type="ECO:0000313" key="4">
    <source>
        <dbReference type="Proteomes" id="UP000235363"/>
    </source>
</evidence>
<dbReference type="Gene3D" id="1.10.10.10">
    <property type="entry name" value="Winged helix-like DNA-binding domain superfamily/Winged helix DNA-binding domain"/>
    <property type="match status" value="1"/>
</dbReference>
<name>A0A2N6SY56_9CORY</name>
<dbReference type="InterPro" id="IPR000835">
    <property type="entry name" value="HTH_MarR-typ"/>
</dbReference>
<dbReference type="GO" id="GO:0003700">
    <property type="term" value="F:DNA-binding transcription factor activity"/>
    <property type="evidence" value="ECO:0007669"/>
    <property type="project" value="InterPro"/>
</dbReference>
<dbReference type="SUPFAM" id="SSF46785">
    <property type="entry name" value="Winged helix' DNA-binding domain"/>
    <property type="match status" value="1"/>
</dbReference>
<organism evidence="3 4">
    <name type="scientific">Corynebacterium xerosis</name>
    <dbReference type="NCBI Taxonomy" id="1725"/>
    <lineage>
        <taxon>Bacteria</taxon>
        <taxon>Bacillati</taxon>
        <taxon>Actinomycetota</taxon>
        <taxon>Actinomycetes</taxon>
        <taxon>Mycobacteriales</taxon>
        <taxon>Corynebacteriaceae</taxon>
        <taxon>Corynebacterium</taxon>
    </lineage>
</organism>
<dbReference type="InterPro" id="IPR036388">
    <property type="entry name" value="WH-like_DNA-bd_sf"/>
</dbReference>
<dbReference type="RefSeq" id="WP_102213269.1">
    <property type="nucleotide sequence ID" value="NZ_PNHF01000017.1"/>
</dbReference>
<dbReference type="GO" id="GO:0006950">
    <property type="term" value="P:response to stress"/>
    <property type="evidence" value="ECO:0007669"/>
    <property type="project" value="TreeGrafter"/>
</dbReference>
<proteinExistence type="predicted"/>
<dbReference type="PROSITE" id="PS50995">
    <property type="entry name" value="HTH_MARR_2"/>
    <property type="match status" value="1"/>
</dbReference>
<evidence type="ECO:0000259" key="2">
    <source>
        <dbReference type="PROSITE" id="PS50995"/>
    </source>
</evidence>
<feature type="compositionally biased region" description="Basic residues" evidence="1">
    <location>
        <begin position="192"/>
        <end position="208"/>
    </location>
</feature>
<dbReference type="Pfam" id="PF12802">
    <property type="entry name" value="MarR_2"/>
    <property type="match status" value="1"/>
</dbReference>
<evidence type="ECO:0000256" key="1">
    <source>
        <dbReference type="SAM" id="MobiDB-lite"/>
    </source>
</evidence>
<feature type="domain" description="HTH marR-type" evidence="2">
    <location>
        <begin position="21"/>
        <end position="157"/>
    </location>
</feature>
<comment type="caution">
    <text evidence="3">The sequence shown here is derived from an EMBL/GenBank/DDBJ whole genome shotgun (WGS) entry which is preliminary data.</text>
</comment>
<evidence type="ECO:0000313" key="3">
    <source>
        <dbReference type="EMBL" id="PMC62005.1"/>
    </source>
</evidence>
<sequence>MPTKKDTGDRRPAPTMPEAVTSTAAWAIQRLDARLRDAIEGVLAEHAADVALTVRGYWLLEAIGAEPAHSQRELCDLLGIDRSDMVRLVDALEEAGLVERVRDTSDRRRQLIGPTTAGAGLRESIREGIAEAEARVFAETPSPLRDAVAAALDAEPATEPEPYAEPEPTPSENRAGDGQSGDDSGGRDTAPKKPKKKRKNKKKGGKRQ</sequence>
<dbReference type="InterPro" id="IPR039422">
    <property type="entry name" value="MarR/SlyA-like"/>
</dbReference>
<dbReference type="PANTHER" id="PTHR33164">
    <property type="entry name" value="TRANSCRIPTIONAL REGULATOR, MARR FAMILY"/>
    <property type="match status" value="1"/>
</dbReference>
<accession>A0A2N6SY56</accession>
<dbReference type="EMBL" id="PNHF01000017">
    <property type="protein sequence ID" value="PMC62005.1"/>
    <property type="molecule type" value="Genomic_DNA"/>
</dbReference>
<feature type="region of interest" description="Disordered" evidence="1">
    <location>
        <begin position="150"/>
        <end position="208"/>
    </location>
</feature>
<dbReference type="Proteomes" id="UP000235363">
    <property type="component" value="Unassembled WGS sequence"/>
</dbReference>
<dbReference type="PANTHER" id="PTHR33164:SF43">
    <property type="entry name" value="HTH-TYPE TRANSCRIPTIONAL REPRESSOR YETL"/>
    <property type="match status" value="1"/>
</dbReference>
<reference evidence="3 4" key="1">
    <citation type="submission" date="2017-09" db="EMBL/GenBank/DDBJ databases">
        <title>Bacterial strain isolated from the female urinary microbiota.</title>
        <authorList>
            <person name="Thomas-White K."/>
            <person name="Kumar N."/>
            <person name="Forster S."/>
            <person name="Putonti C."/>
            <person name="Lawley T."/>
            <person name="Wolfe A.J."/>
        </authorList>
    </citation>
    <scope>NUCLEOTIDE SEQUENCE [LARGE SCALE GENOMIC DNA]</scope>
    <source>
        <strain evidence="3 4">UMB0908</strain>
    </source>
</reference>
<dbReference type="PRINTS" id="PR00598">
    <property type="entry name" value="HTHMARR"/>
</dbReference>
<dbReference type="InterPro" id="IPR036390">
    <property type="entry name" value="WH_DNA-bd_sf"/>
</dbReference>
<protein>
    <recommendedName>
        <fullName evidence="2">HTH marR-type domain-containing protein</fullName>
    </recommendedName>
</protein>
<dbReference type="SMART" id="SM00347">
    <property type="entry name" value="HTH_MARR"/>
    <property type="match status" value="1"/>
</dbReference>